<keyword evidence="12" id="KW-0325">Glycoprotein</keyword>
<evidence type="ECO:0000256" key="14">
    <source>
        <dbReference type="SAM" id="MobiDB-lite"/>
    </source>
</evidence>
<name>A0AA97JUX4_EUBMA</name>
<dbReference type="GO" id="GO:0016055">
    <property type="term" value="P:Wnt signaling pathway"/>
    <property type="evidence" value="ECO:0007669"/>
    <property type="project" value="UniProtKB-KW"/>
</dbReference>
<dbReference type="GO" id="GO:0006508">
    <property type="term" value="P:proteolysis"/>
    <property type="evidence" value="ECO:0007669"/>
    <property type="project" value="UniProtKB-KW"/>
</dbReference>
<gene>
    <name evidence="16" type="primary">TRABD2A</name>
</gene>
<evidence type="ECO:0000256" key="2">
    <source>
        <dbReference type="ARBA" id="ARBA00004479"/>
    </source>
</evidence>
<keyword evidence="13" id="KW-0879">Wnt signaling pathway</keyword>
<comment type="function">
    <text evidence="13">Metalloprotease that acts as a negative regulator of the Wnt signaling pathway by mediating the cleavage of the N-terminal residues of a subset of Wnt proteins. Following cleavage, Wnt proteins become oxidized and form large disulfide-bond oligomers, leading to their inactivation.</text>
</comment>
<evidence type="ECO:0000256" key="8">
    <source>
        <dbReference type="ARBA" id="ARBA00022801"/>
    </source>
</evidence>
<evidence type="ECO:0000313" key="16">
    <source>
        <dbReference type="RefSeq" id="XP_054843596.1"/>
    </source>
</evidence>
<accession>A0AA97JUX4</accession>
<proteinExistence type="inferred from homology"/>
<sequence length="758" mass="84301">MTLFYTGLVSGRRRRGVRFSGERCIGPKPHARSPSGWRSRGASVRLDAGPPRRGKLPCPGPSAQQEAGRSPRPRAEEGGAGAAGESLGLGTSRGQSRRASDFVPPPAGGLRRGRRSAGAAEGRAGQGRAALRGSSRRPAAWRAPPLLDAGHGDPLRGGRGGWKAWPGDDSGLGRRGRSAAERGNSAGGVRGSAGPTLCRGRGARHLAGLPSPRGPPARRPALPRGAPGTALSRMVVHNGGARLLLNCLLLLLAGAKQSRDPAAARCQLQRQQSELNSFLWTIKRDPPSYFFGTIHVPYTRVWDFIPENSKKAFQQSHIVYFELDLTDPYTISALTSCQLLPQGENLQDVLPRDLYRRLKRHLEYVKLMMPSWMTPDQRGKGLYADYLFNAIAGNWERKRPVWVMLMVNSLTEVDIKSRGVPVLDLYLAQEAERLRKQTGAVEKVEEQCHPLNGLNFSQVIFALNQTLLQQENLRSGSLQIPYTTEDLIKHYNCGDLNSIIFNHDTSQVPNFINATLPPHERITAQEIDSYFRQELIYKRNERMGKRVTDLLEEYPDKSFFFAFGAGHFMGNNTVIDVLRRAGYEVEHTPAGQAVNSGKNQKTLSALSSSSPEYASYIISQELHPSQQHPQKEEEEEEELLPHLLLPESIDLLEKVDRKYKKKKKKQQKKQRLRQFNDLWVRIEESATDPPPRIRIINGYITVEPQPRGQGLSSHIQTDTSCSGGLFPCLPTLTLTFVLPTVIMLMPEYLFRAELPVAW</sequence>
<keyword evidence="9" id="KW-1133">Transmembrane helix</keyword>
<evidence type="ECO:0000256" key="13">
    <source>
        <dbReference type="RuleBase" id="RU369069"/>
    </source>
</evidence>
<evidence type="ECO:0000256" key="3">
    <source>
        <dbReference type="ARBA" id="ARBA00008261"/>
    </source>
</evidence>
<dbReference type="CTD" id="129293"/>
<dbReference type="RefSeq" id="XP_054843596.1">
    <property type="nucleotide sequence ID" value="XM_054987621.1"/>
</dbReference>
<dbReference type="GO" id="GO:0005886">
    <property type="term" value="C:plasma membrane"/>
    <property type="evidence" value="ECO:0007669"/>
    <property type="project" value="UniProtKB-SubCell"/>
</dbReference>
<dbReference type="InterPro" id="IPR040230">
    <property type="entry name" value="TIKI1/2-like"/>
</dbReference>
<keyword evidence="8 13" id="KW-0378">Hydrolase</keyword>
<dbReference type="GO" id="GO:0046872">
    <property type="term" value="F:metal ion binding"/>
    <property type="evidence" value="ECO:0007669"/>
    <property type="project" value="UniProtKB-UniRule"/>
</dbReference>
<dbReference type="InterPro" id="IPR002816">
    <property type="entry name" value="TraB/PrgY/GumN_fam"/>
</dbReference>
<evidence type="ECO:0000313" key="15">
    <source>
        <dbReference type="Proteomes" id="UP001190640"/>
    </source>
</evidence>
<keyword evidence="6 13" id="KW-0479">Metal-binding</keyword>
<evidence type="ECO:0000256" key="7">
    <source>
        <dbReference type="ARBA" id="ARBA00022729"/>
    </source>
</evidence>
<dbReference type="GO" id="GO:0030178">
    <property type="term" value="P:negative regulation of Wnt signaling pathway"/>
    <property type="evidence" value="ECO:0007669"/>
    <property type="project" value="UniProtKB-UniRule"/>
</dbReference>
<dbReference type="EC" id="3.4.-.-" evidence="13"/>
<evidence type="ECO:0000256" key="12">
    <source>
        <dbReference type="ARBA" id="ARBA00023180"/>
    </source>
</evidence>
<evidence type="ECO:0000256" key="4">
    <source>
        <dbReference type="ARBA" id="ARBA00022670"/>
    </source>
</evidence>
<keyword evidence="13" id="KW-1003">Cell membrane</keyword>
<dbReference type="Proteomes" id="UP001190640">
    <property type="component" value="Chromosome 8"/>
</dbReference>
<evidence type="ECO:0000256" key="1">
    <source>
        <dbReference type="ARBA" id="ARBA00001941"/>
    </source>
</evidence>
<keyword evidence="11" id="KW-0472">Membrane</keyword>
<dbReference type="AlphaFoldDB" id="A0AA97JUX4"/>
<comment type="subcellular location">
    <subcellularLocation>
        <location evidence="13">Cell membrane</location>
        <topology evidence="13">Single-pass type I membrane protein</topology>
    </subcellularLocation>
    <subcellularLocation>
        <location evidence="2">Membrane</location>
        <topology evidence="2">Single-pass type I membrane protein</topology>
    </subcellularLocation>
</comment>
<evidence type="ECO:0000256" key="6">
    <source>
        <dbReference type="ARBA" id="ARBA00022723"/>
    </source>
</evidence>
<keyword evidence="5" id="KW-0812">Transmembrane</keyword>
<evidence type="ECO:0000256" key="5">
    <source>
        <dbReference type="ARBA" id="ARBA00022692"/>
    </source>
</evidence>
<dbReference type="PANTHER" id="PTHR31120">
    <property type="entry name" value="METALLOPROTEASE TIKI"/>
    <property type="match status" value="1"/>
</dbReference>
<comment type="cofactor">
    <cofactor evidence="13">
        <name>Mn(2+)</name>
        <dbReference type="ChEBI" id="CHEBI:29035"/>
    </cofactor>
    <cofactor evidence="13">
        <name>Co(2+)</name>
        <dbReference type="ChEBI" id="CHEBI:48828"/>
    </cofactor>
    <text evidence="13">Divalent metal cations. Mn(2+) or Co(2+).</text>
</comment>
<keyword evidence="15" id="KW-1185">Reference proteome</keyword>
<comment type="similarity">
    <text evidence="3 13">Belongs to the TIKI family.</text>
</comment>
<dbReference type="GeneID" id="129335181"/>
<evidence type="ECO:0000256" key="9">
    <source>
        <dbReference type="ARBA" id="ARBA00022989"/>
    </source>
</evidence>
<evidence type="ECO:0000256" key="10">
    <source>
        <dbReference type="ARBA" id="ARBA00023049"/>
    </source>
</evidence>
<dbReference type="PANTHER" id="PTHR31120:SF7">
    <property type="entry name" value="METALLOPROTEASE TIKI1"/>
    <property type="match status" value="1"/>
</dbReference>
<reference evidence="16" key="1">
    <citation type="submission" date="2025-08" db="UniProtKB">
        <authorList>
            <consortium name="RefSeq"/>
        </authorList>
    </citation>
    <scope>IDENTIFICATION</scope>
    <source>
        <tissue evidence="16">Blood</tissue>
    </source>
</reference>
<keyword evidence="10 13" id="KW-0482">Metalloprotease</keyword>
<comment type="cofactor">
    <cofactor evidence="1">
        <name>Co(2+)</name>
        <dbReference type="ChEBI" id="CHEBI:48828"/>
    </cofactor>
</comment>
<keyword evidence="4 13" id="KW-0645">Protease</keyword>
<protein>
    <recommendedName>
        <fullName evidence="13">Metalloprotease TIKI</fullName>
        <ecNumber evidence="13">3.4.-.-</ecNumber>
    </recommendedName>
    <alternativeName>
        <fullName evidence="13">TRAB domain-containing protein 2</fullName>
    </alternativeName>
</protein>
<dbReference type="GO" id="GO:0004222">
    <property type="term" value="F:metalloendopeptidase activity"/>
    <property type="evidence" value="ECO:0007669"/>
    <property type="project" value="UniProtKB-UniRule"/>
</dbReference>
<evidence type="ECO:0000256" key="11">
    <source>
        <dbReference type="ARBA" id="ARBA00023136"/>
    </source>
</evidence>
<keyword evidence="7 13" id="KW-0732">Signal</keyword>
<feature type="region of interest" description="Disordered" evidence="14">
    <location>
        <begin position="21"/>
        <end position="226"/>
    </location>
</feature>
<dbReference type="KEGG" id="emc:129335181"/>
<dbReference type="CDD" id="cd14789">
    <property type="entry name" value="Tiki"/>
    <property type="match status" value="1"/>
</dbReference>
<organism evidence="15 16">
    <name type="scientific">Eublepharis macularius</name>
    <name type="common">Leopard gecko</name>
    <name type="synonym">Cyrtodactylus macularius</name>
    <dbReference type="NCBI Taxonomy" id="481883"/>
    <lineage>
        <taxon>Eukaryota</taxon>
        <taxon>Metazoa</taxon>
        <taxon>Chordata</taxon>
        <taxon>Craniata</taxon>
        <taxon>Vertebrata</taxon>
        <taxon>Euteleostomi</taxon>
        <taxon>Lepidosauria</taxon>
        <taxon>Squamata</taxon>
        <taxon>Bifurcata</taxon>
        <taxon>Gekkota</taxon>
        <taxon>Eublepharidae</taxon>
        <taxon>Eublepharinae</taxon>
        <taxon>Eublepharis</taxon>
    </lineage>
</organism>
<feature type="compositionally biased region" description="Low complexity" evidence="14">
    <location>
        <begin position="116"/>
        <end position="140"/>
    </location>
</feature>
<dbReference type="Pfam" id="PF01963">
    <property type="entry name" value="TraB_PrgY_gumN"/>
    <property type="match status" value="1"/>
</dbReference>